<feature type="region of interest" description="Disordered" evidence="1">
    <location>
        <begin position="131"/>
        <end position="196"/>
    </location>
</feature>
<reference evidence="2" key="1">
    <citation type="journal article" date="2020" name="Stud. Mycol.">
        <title>101 Dothideomycetes genomes: a test case for predicting lifestyles and emergence of pathogens.</title>
        <authorList>
            <person name="Haridas S."/>
            <person name="Albert R."/>
            <person name="Binder M."/>
            <person name="Bloem J."/>
            <person name="Labutti K."/>
            <person name="Salamov A."/>
            <person name="Andreopoulos B."/>
            <person name="Baker S."/>
            <person name="Barry K."/>
            <person name="Bills G."/>
            <person name="Bluhm B."/>
            <person name="Cannon C."/>
            <person name="Castanera R."/>
            <person name="Culley D."/>
            <person name="Daum C."/>
            <person name="Ezra D."/>
            <person name="Gonzalez J."/>
            <person name="Henrissat B."/>
            <person name="Kuo A."/>
            <person name="Liang C."/>
            <person name="Lipzen A."/>
            <person name="Lutzoni F."/>
            <person name="Magnuson J."/>
            <person name="Mondo S."/>
            <person name="Nolan M."/>
            <person name="Ohm R."/>
            <person name="Pangilinan J."/>
            <person name="Park H.-J."/>
            <person name="Ramirez L."/>
            <person name="Alfaro M."/>
            <person name="Sun H."/>
            <person name="Tritt A."/>
            <person name="Yoshinaga Y."/>
            <person name="Zwiers L.-H."/>
            <person name="Turgeon B."/>
            <person name="Goodwin S."/>
            <person name="Spatafora J."/>
            <person name="Crous P."/>
            <person name="Grigoriev I."/>
        </authorList>
    </citation>
    <scope>NUCLEOTIDE SEQUENCE</scope>
    <source>
        <strain evidence="2">CBS 480.64</strain>
    </source>
</reference>
<evidence type="ECO:0000256" key="1">
    <source>
        <dbReference type="SAM" id="MobiDB-lite"/>
    </source>
</evidence>
<gene>
    <name evidence="2" type="ORF">K470DRAFT_268597</name>
</gene>
<sequence>MSSIVDYAKDWALNQAATYLRAGIEAGGTAAGNAVIGVGNAIEQGGKTFAEGTVAGSIKGVGNYVNSYGDGIKASTAVVGPNARKTGVKAQTGDSNKRKPVKALPATGGLKAGALTKTSAVTQMTVARGKVTSARQMQKSLPSGKIRISPESRAAVSAGGSKTVPPRVGSKPGSKMTETGKVRISPESRPKPVVKV</sequence>
<evidence type="ECO:0000313" key="2">
    <source>
        <dbReference type="EMBL" id="KAF2863048.1"/>
    </source>
</evidence>
<feature type="compositionally biased region" description="Basic and acidic residues" evidence="1">
    <location>
        <begin position="178"/>
        <end position="190"/>
    </location>
</feature>
<dbReference type="OrthoDB" id="3649215at2759"/>
<proteinExistence type="predicted"/>
<dbReference type="EMBL" id="MU005963">
    <property type="protein sequence ID" value="KAF2863048.1"/>
    <property type="molecule type" value="Genomic_DNA"/>
</dbReference>
<organism evidence="2 3">
    <name type="scientific">Piedraia hortae CBS 480.64</name>
    <dbReference type="NCBI Taxonomy" id="1314780"/>
    <lineage>
        <taxon>Eukaryota</taxon>
        <taxon>Fungi</taxon>
        <taxon>Dikarya</taxon>
        <taxon>Ascomycota</taxon>
        <taxon>Pezizomycotina</taxon>
        <taxon>Dothideomycetes</taxon>
        <taxon>Dothideomycetidae</taxon>
        <taxon>Capnodiales</taxon>
        <taxon>Piedraiaceae</taxon>
        <taxon>Piedraia</taxon>
    </lineage>
</organism>
<evidence type="ECO:0000313" key="3">
    <source>
        <dbReference type="Proteomes" id="UP000799421"/>
    </source>
</evidence>
<feature type="region of interest" description="Disordered" evidence="1">
    <location>
        <begin position="85"/>
        <end position="104"/>
    </location>
</feature>
<accession>A0A6A7C8T8</accession>
<dbReference type="Proteomes" id="UP000799421">
    <property type="component" value="Unassembled WGS sequence"/>
</dbReference>
<keyword evidence="3" id="KW-1185">Reference proteome</keyword>
<name>A0A6A7C8T8_9PEZI</name>
<dbReference type="AlphaFoldDB" id="A0A6A7C8T8"/>
<protein>
    <submittedName>
        <fullName evidence="2">Uncharacterized protein</fullName>
    </submittedName>
</protein>